<dbReference type="AlphaFoldDB" id="A0A9P7W0Z8"/>
<dbReference type="InterPro" id="IPR036600">
    <property type="entry name" value="PAH_sf"/>
</dbReference>
<accession>A0A9P7W0Z8</accession>
<keyword evidence="2" id="KW-0539">Nucleus</keyword>
<gene>
    <name evidence="3" type="ORF">BT62DRAFT_927549</name>
</gene>
<proteinExistence type="predicted"/>
<evidence type="ECO:0000313" key="4">
    <source>
        <dbReference type="Proteomes" id="UP000812287"/>
    </source>
</evidence>
<dbReference type="Gene3D" id="1.20.1160.11">
    <property type="entry name" value="Paired amphipathic helix"/>
    <property type="match status" value="1"/>
</dbReference>
<name>A0A9P7W0Z8_9AGAR</name>
<dbReference type="EMBL" id="MU250526">
    <property type="protein sequence ID" value="KAG7450233.1"/>
    <property type="molecule type" value="Genomic_DNA"/>
</dbReference>
<dbReference type="GO" id="GO:0005634">
    <property type="term" value="C:nucleus"/>
    <property type="evidence" value="ECO:0007669"/>
    <property type="project" value="UniProtKB-SubCell"/>
</dbReference>
<evidence type="ECO:0000313" key="3">
    <source>
        <dbReference type="EMBL" id="KAG7450233.1"/>
    </source>
</evidence>
<comment type="caution">
    <text evidence="3">The sequence shown here is derived from an EMBL/GenBank/DDBJ whole genome shotgun (WGS) entry which is preliminary data.</text>
</comment>
<comment type="subcellular location">
    <subcellularLocation>
        <location evidence="1">Nucleus</location>
    </subcellularLocation>
</comment>
<sequence length="67" mass="7599">MPFLSGRGYTSELKVVQLNTAIAYLQAVKETFHDQPAVYTHFSALLQNSSVIIHTLVSFRDRQLFAK</sequence>
<evidence type="ECO:0000256" key="1">
    <source>
        <dbReference type="ARBA" id="ARBA00004123"/>
    </source>
</evidence>
<dbReference type="OrthoDB" id="10265969at2759"/>
<dbReference type="SUPFAM" id="SSF47762">
    <property type="entry name" value="PAH2 domain"/>
    <property type="match status" value="1"/>
</dbReference>
<organism evidence="3 4">
    <name type="scientific">Guyanagaster necrorhizus</name>
    <dbReference type="NCBI Taxonomy" id="856835"/>
    <lineage>
        <taxon>Eukaryota</taxon>
        <taxon>Fungi</taxon>
        <taxon>Dikarya</taxon>
        <taxon>Basidiomycota</taxon>
        <taxon>Agaricomycotina</taxon>
        <taxon>Agaricomycetes</taxon>
        <taxon>Agaricomycetidae</taxon>
        <taxon>Agaricales</taxon>
        <taxon>Marasmiineae</taxon>
        <taxon>Physalacriaceae</taxon>
        <taxon>Guyanagaster</taxon>
    </lineage>
</organism>
<keyword evidence="4" id="KW-1185">Reference proteome</keyword>
<evidence type="ECO:0000256" key="2">
    <source>
        <dbReference type="ARBA" id="ARBA00023242"/>
    </source>
</evidence>
<dbReference type="Proteomes" id="UP000812287">
    <property type="component" value="Unassembled WGS sequence"/>
</dbReference>
<reference evidence="3" key="1">
    <citation type="submission" date="2020-11" db="EMBL/GenBank/DDBJ databases">
        <title>Adaptations for nitrogen fixation in a non-lichenized fungal sporocarp promotes dispersal by wood-feeding termites.</title>
        <authorList>
            <consortium name="DOE Joint Genome Institute"/>
            <person name="Koch R.A."/>
            <person name="Yoon G."/>
            <person name="Arayal U."/>
            <person name="Lail K."/>
            <person name="Amirebrahimi M."/>
            <person name="Labutti K."/>
            <person name="Lipzen A."/>
            <person name="Riley R."/>
            <person name="Barry K."/>
            <person name="Henrissat B."/>
            <person name="Grigoriev I.V."/>
            <person name="Herr J.R."/>
            <person name="Aime M.C."/>
        </authorList>
    </citation>
    <scope>NUCLEOTIDE SEQUENCE</scope>
    <source>
        <strain evidence="3">MCA 3950</strain>
    </source>
</reference>
<dbReference type="GO" id="GO:0006355">
    <property type="term" value="P:regulation of DNA-templated transcription"/>
    <property type="evidence" value="ECO:0007669"/>
    <property type="project" value="InterPro"/>
</dbReference>
<dbReference type="GeneID" id="66107578"/>
<dbReference type="RefSeq" id="XP_043043733.1">
    <property type="nucleotide sequence ID" value="XM_043185281.1"/>
</dbReference>
<protein>
    <submittedName>
        <fullName evidence="3">Uncharacterized protein</fullName>
    </submittedName>
</protein>